<dbReference type="GO" id="GO:0043041">
    <property type="term" value="P:amino acid activation for nonribosomal peptide biosynthetic process"/>
    <property type="evidence" value="ECO:0007669"/>
    <property type="project" value="TreeGrafter"/>
</dbReference>
<feature type="domain" description="AMP-binding enzyme C-terminal" evidence="2">
    <location>
        <begin position="412"/>
        <end position="481"/>
    </location>
</feature>
<dbReference type="PANTHER" id="PTHR45527:SF1">
    <property type="entry name" value="FATTY ACID SYNTHASE"/>
    <property type="match status" value="1"/>
</dbReference>
<dbReference type="Gene3D" id="3.30.300.30">
    <property type="match status" value="1"/>
</dbReference>
<dbReference type="AlphaFoldDB" id="A0A5D3FU82"/>
<dbReference type="GO" id="GO:0031177">
    <property type="term" value="F:phosphopantetheine binding"/>
    <property type="evidence" value="ECO:0007669"/>
    <property type="project" value="TreeGrafter"/>
</dbReference>
<dbReference type="InterPro" id="IPR045851">
    <property type="entry name" value="AMP-bd_C_sf"/>
</dbReference>
<dbReference type="GO" id="GO:0044550">
    <property type="term" value="P:secondary metabolite biosynthetic process"/>
    <property type="evidence" value="ECO:0007669"/>
    <property type="project" value="TreeGrafter"/>
</dbReference>
<name>A0A5D3FU82_9ACTN</name>
<dbReference type="EMBL" id="VSRQ01000001">
    <property type="protein sequence ID" value="TYK52407.1"/>
    <property type="molecule type" value="Genomic_DNA"/>
</dbReference>
<dbReference type="Pfam" id="PF00501">
    <property type="entry name" value="AMP-binding"/>
    <property type="match status" value="1"/>
</dbReference>
<proteinExistence type="predicted"/>
<dbReference type="GO" id="GO:0005737">
    <property type="term" value="C:cytoplasm"/>
    <property type="evidence" value="ECO:0007669"/>
    <property type="project" value="TreeGrafter"/>
</dbReference>
<protein>
    <submittedName>
        <fullName evidence="3">Acyl--CoA ligase</fullName>
    </submittedName>
</protein>
<dbReference type="PANTHER" id="PTHR45527">
    <property type="entry name" value="NONRIBOSOMAL PEPTIDE SYNTHETASE"/>
    <property type="match status" value="1"/>
</dbReference>
<reference evidence="3 4" key="1">
    <citation type="submission" date="2019-08" db="EMBL/GenBank/DDBJ databases">
        <title>Actinomadura sp. nov. CYP1-5 isolated from mountain soil.</title>
        <authorList>
            <person name="Songsumanus A."/>
            <person name="Kuncharoen N."/>
            <person name="Kudo T."/>
            <person name="Yuki M."/>
            <person name="Igarashi Y."/>
            <person name="Tanasupawat S."/>
        </authorList>
    </citation>
    <scope>NUCLEOTIDE SEQUENCE [LARGE SCALE GENOMIC DNA]</scope>
    <source>
        <strain evidence="3 4">CYP1-5</strain>
    </source>
</reference>
<keyword evidence="4" id="KW-1185">Reference proteome</keyword>
<gene>
    <name evidence="3" type="ORF">FXF68_01030</name>
</gene>
<sequence length="496" mass="53687">MTTLLHDLLDATAARRPGHVAVRDHDTELRYADLAARSRRLGDWLRTTGVRRHDRVLLALPAGVDLAALVYACSRVGAVFVVLRPDTPAAVAAHVCADSAATLMVTDSQPLRRVAAEHRIAAYRPPDAAHPTHCGPDGPSPVPVLPVDPACFVYTSGSVAMPKAVVSTHQQMTFAARAVQSRLLYRPADVVYNPLPLSFDYGLYQLFLCAIGGARLHLATAEDAGHRLVARLAEASATVLPAVPSLAANLARLLERRPAPLPGLRLITSTGAAMPDDLLRRLRRHLPQTRIQLMYGLTECKRATIMDPDEDLERPGACGRALPGTEVYTVDDHGRRLPPGQVGEVVVRGPHVMAGYWRHPRLTAQRFHRAEGLFPELRTGDYGRLDESGCLYFVGRRDDLYKERGVRVSTIEVEAAALRVPGVHAAAVVPPSDGTGGATLFVRAGLSSERVLNALRDELEEAKVPTRCVVMDELPLNAHGKIERRALASLAGAADD</sequence>
<dbReference type="InterPro" id="IPR042099">
    <property type="entry name" value="ANL_N_sf"/>
</dbReference>
<keyword evidence="3" id="KW-0436">Ligase</keyword>
<dbReference type="Proteomes" id="UP000323505">
    <property type="component" value="Unassembled WGS sequence"/>
</dbReference>
<evidence type="ECO:0000313" key="3">
    <source>
        <dbReference type="EMBL" id="TYK52407.1"/>
    </source>
</evidence>
<dbReference type="InterPro" id="IPR000873">
    <property type="entry name" value="AMP-dep_synth/lig_dom"/>
</dbReference>
<accession>A0A5D3FU82</accession>
<comment type="caution">
    <text evidence="3">The sequence shown here is derived from an EMBL/GenBank/DDBJ whole genome shotgun (WGS) entry which is preliminary data.</text>
</comment>
<dbReference type="Pfam" id="PF13193">
    <property type="entry name" value="AMP-binding_C"/>
    <property type="match status" value="1"/>
</dbReference>
<dbReference type="RefSeq" id="WP_148756932.1">
    <property type="nucleotide sequence ID" value="NZ_VSRQ01000001.1"/>
</dbReference>
<organism evidence="3 4">
    <name type="scientific">Actinomadura decatromicini</name>
    <dbReference type="NCBI Taxonomy" id="2604572"/>
    <lineage>
        <taxon>Bacteria</taxon>
        <taxon>Bacillati</taxon>
        <taxon>Actinomycetota</taxon>
        <taxon>Actinomycetes</taxon>
        <taxon>Streptosporangiales</taxon>
        <taxon>Thermomonosporaceae</taxon>
        <taxon>Actinomadura</taxon>
    </lineage>
</organism>
<dbReference type="GO" id="GO:0016874">
    <property type="term" value="F:ligase activity"/>
    <property type="evidence" value="ECO:0007669"/>
    <property type="project" value="UniProtKB-KW"/>
</dbReference>
<dbReference type="InterPro" id="IPR025110">
    <property type="entry name" value="AMP-bd_C"/>
</dbReference>
<feature type="domain" description="AMP-dependent synthetase/ligase" evidence="1">
    <location>
        <begin position="10"/>
        <end position="357"/>
    </location>
</feature>
<evidence type="ECO:0000259" key="2">
    <source>
        <dbReference type="Pfam" id="PF13193"/>
    </source>
</evidence>
<dbReference type="SUPFAM" id="SSF56801">
    <property type="entry name" value="Acetyl-CoA synthetase-like"/>
    <property type="match status" value="1"/>
</dbReference>
<evidence type="ECO:0000313" key="4">
    <source>
        <dbReference type="Proteomes" id="UP000323505"/>
    </source>
</evidence>
<evidence type="ECO:0000259" key="1">
    <source>
        <dbReference type="Pfam" id="PF00501"/>
    </source>
</evidence>
<dbReference type="Gene3D" id="3.40.50.12780">
    <property type="entry name" value="N-terminal domain of ligase-like"/>
    <property type="match status" value="1"/>
</dbReference>